<dbReference type="AlphaFoldDB" id="A0A8J2JJR3"/>
<feature type="compositionally biased region" description="Basic and acidic residues" evidence="2">
    <location>
        <begin position="1081"/>
        <end position="1094"/>
    </location>
</feature>
<feature type="signal peptide" evidence="4">
    <location>
        <begin position="1"/>
        <end position="19"/>
    </location>
</feature>
<keyword evidence="3" id="KW-1133">Transmembrane helix</keyword>
<proteinExistence type="predicted"/>
<evidence type="ECO:0000256" key="2">
    <source>
        <dbReference type="SAM" id="MobiDB-lite"/>
    </source>
</evidence>
<protein>
    <recommendedName>
        <fullName evidence="7">Thrombospondin type-1 domain-containing protein 1</fullName>
    </recommendedName>
</protein>
<evidence type="ECO:0000313" key="6">
    <source>
        <dbReference type="Proteomes" id="UP000708208"/>
    </source>
</evidence>
<feature type="region of interest" description="Disordered" evidence="2">
    <location>
        <begin position="1063"/>
        <end position="1094"/>
    </location>
</feature>
<dbReference type="Pfam" id="PF00090">
    <property type="entry name" value="TSP_1"/>
    <property type="match status" value="1"/>
</dbReference>
<keyword evidence="1" id="KW-1015">Disulfide bond</keyword>
<evidence type="ECO:0000256" key="1">
    <source>
        <dbReference type="ARBA" id="ARBA00023157"/>
    </source>
</evidence>
<keyword evidence="3" id="KW-0812">Transmembrane</keyword>
<dbReference type="GO" id="GO:0071944">
    <property type="term" value="C:cell periphery"/>
    <property type="evidence" value="ECO:0007669"/>
    <property type="project" value="TreeGrafter"/>
</dbReference>
<comment type="caution">
    <text evidence="5">The sequence shown here is derived from an EMBL/GenBank/DDBJ whole genome shotgun (WGS) entry which is preliminary data.</text>
</comment>
<dbReference type="InterPro" id="IPR038877">
    <property type="entry name" value="THSD1"/>
</dbReference>
<dbReference type="SMART" id="SM00209">
    <property type="entry name" value="TSP1"/>
    <property type="match status" value="1"/>
</dbReference>
<feature type="region of interest" description="Disordered" evidence="2">
    <location>
        <begin position="766"/>
        <end position="806"/>
    </location>
</feature>
<evidence type="ECO:0000313" key="5">
    <source>
        <dbReference type="EMBL" id="CAG7718490.1"/>
    </source>
</evidence>
<feature type="compositionally biased region" description="Acidic residues" evidence="2">
    <location>
        <begin position="1063"/>
        <end position="1072"/>
    </location>
</feature>
<keyword evidence="3" id="KW-0472">Membrane</keyword>
<dbReference type="OrthoDB" id="446173at2759"/>
<reference evidence="5" key="1">
    <citation type="submission" date="2021-06" db="EMBL/GenBank/DDBJ databases">
        <authorList>
            <person name="Hodson N. C."/>
            <person name="Mongue J. A."/>
            <person name="Jaron S. K."/>
        </authorList>
    </citation>
    <scope>NUCLEOTIDE SEQUENCE</scope>
</reference>
<evidence type="ECO:0000256" key="3">
    <source>
        <dbReference type="SAM" id="Phobius"/>
    </source>
</evidence>
<evidence type="ECO:0000256" key="4">
    <source>
        <dbReference type="SAM" id="SignalP"/>
    </source>
</evidence>
<dbReference type="PANTHER" id="PTHR16311:SF3">
    <property type="entry name" value="THROMBOSPONDIN TYPE-1 DOMAIN-CONTAINING PROTEIN 1"/>
    <property type="match status" value="1"/>
</dbReference>
<dbReference type="Proteomes" id="UP000708208">
    <property type="component" value="Unassembled WGS sequence"/>
</dbReference>
<sequence length="1094" mass="123734">MNQFCFLLLLASIVHHGSMDLGSQDVILPVELVGPKHFVALGGNNLTIRYRLSPLVYNLTTPFALPFGPLSFQLFFLQGDGREKFVASQDIISTAVSYTWNQVVFECGLIVRGGYYSIRLVELEDGGDSSVSNDYDYMRTVVEVISNVTIRVRYPVIAFEVPHRLETYTTSVRVSFGLTRSLCEPKLPLPSTILSLSMCKQSDTEECTRDFVTILRDPLIRLQRDKQVTVDIECQFWGKNATYRAQIQESATNLVISKSQPIKVEWSSRFSLNLTIASILPCPSGKPVRVMVSYPSCALLEKDKVRVYGYESPVPSLLAINRLNYIGEKQIRPNRQFVTFSCSMFTPRFSRYCFQYISTAVDDSVSVVVEKCVPTFSPDNFVDGGWGSWSEWSPCSNTCGTKGKQFRYRFCDSPQPAFGANFCQGDSIEERSCDSILPECPIEDLSLSTAANDEMNSPQLAVETAHSFGFIPLHPSLNMNLSTTYGCECGCILDNILPGINYSLVVIISSNQSSCGDQDEEDHHHLKWILNAKEDASRIRMDVVDVDLHCMKLAFRDGNTSDSNLLDVFTSSRSRSDFQREQQLQGEDEREAMTITVESTGASLSIAASESNQNDCTFQFLYLVAYYQATTFTVPEKKLQVREWMVYDFWTFLILKLVLSFFVVIVVCSTFGGCATKVYHKYKYKQLKWSENEVDRDEAMENGSRAPENVSRCTSITLMSFDYNYWKRIRILRLKYFLLKPKPLNKKTAQVKSFPSTPTHLFAAKAKSKPTVGNSRANPKKMKKHQSLSETDLRRNSHPLLSTSGEADDTRRMINSESTGQTYKVQTLCPKHYFVSDPSSNMCEEERNEKYKLITSASACPKHRKGRPAFISLTVPDEVFNDKLRKEKENMKRQQGSEGKESTKKLKKIQNNFNRQQTGGEELAMKVILQRDKGKSQISVATIHSLARLSSSGDTTDSQDRVDVDDADQDFEMDYYDYDVLNAGNIPGSYLGLEPAFVLWNSEMYPNEDPDDSSFIQTEHDDCSSTVSIEMTEPKSYSFKPELCQTPSQVKETSLQTLRFVDDEDDFDDDGENTQASDSLLNHDNDTDHCSLKM</sequence>
<feature type="chain" id="PRO_5035222849" description="Thrombospondin type-1 domain-containing protein 1" evidence="4">
    <location>
        <begin position="20"/>
        <end position="1094"/>
    </location>
</feature>
<keyword evidence="6" id="KW-1185">Reference proteome</keyword>
<accession>A0A8J2JJR3</accession>
<name>A0A8J2JJR3_9HEXA</name>
<dbReference type="InterPro" id="IPR000884">
    <property type="entry name" value="TSP1_rpt"/>
</dbReference>
<organism evidence="5 6">
    <name type="scientific">Allacma fusca</name>
    <dbReference type="NCBI Taxonomy" id="39272"/>
    <lineage>
        <taxon>Eukaryota</taxon>
        <taxon>Metazoa</taxon>
        <taxon>Ecdysozoa</taxon>
        <taxon>Arthropoda</taxon>
        <taxon>Hexapoda</taxon>
        <taxon>Collembola</taxon>
        <taxon>Symphypleona</taxon>
        <taxon>Sminthuridae</taxon>
        <taxon>Allacma</taxon>
    </lineage>
</organism>
<dbReference type="FunFam" id="2.20.100.10:FF:000001">
    <property type="entry name" value="semaphorin-5A isoform X1"/>
    <property type="match status" value="1"/>
</dbReference>
<evidence type="ECO:0008006" key="7">
    <source>
        <dbReference type="Google" id="ProtNLM"/>
    </source>
</evidence>
<dbReference type="PROSITE" id="PS50092">
    <property type="entry name" value="TSP1"/>
    <property type="match status" value="1"/>
</dbReference>
<gene>
    <name evidence="5" type="ORF">AFUS01_LOCUS7877</name>
</gene>
<dbReference type="PANTHER" id="PTHR16311">
    <property type="entry name" value="THROMBOSPONDIN TYPE I DOMAIN-CONTAINING 1"/>
    <property type="match status" value="1"/>
</dbReference>
<keyword evidence="4" id="KW-0732">Signal</keyword>
<dbReference type="EMBL" id="CAJVCH010053799">
    <property type="protein sequence ID" value="CAG7718490.1"/>
    <property type="molecule type" value="Genomic_DNA"/>
</dbReference>
<feature type="transmembrane region" description="Helical" evidence="3">
    <location>
        <begin position="649"/>
        <end position="675"/>
    </location>
</feature>